<evidence type="ECO:0008006" key="3">
    <source>
        <dbReference type="Google" id="ProtNLM"/>
    </source>
</evidence>
<gene>
    <name evidence="1" type="ORF">FG385_25365</name>
</gene>
<protein>
    <recommendedName>
        <fullName evidence="3">TetR/AcrR family transcriptional regulator</fullName>
    </recommendedName>
</protein>
<proteinExistence type="predicted"/>
<dbReference type="Proteomes" id="UP000305546">
    <property type="component" value="Unassembled WGS sequence"/>
</dbReference>
<dbReference type="RefSeq" id="WP_139099303.1">
    <property type="nucleotide sequence ID" value="NZ_VDFW01000027.1"/>
</dbReference>
<sequence>MGWTDFYQRRDIADAVLRRASRDPRAHLPLAEIPGAKEVFGSEEQLLLALQYRWSRLLSGHLRTEFEDGTDDHVEAVTRAWHRAVRANRTLRAVLDAQVERYPAVRQMHEAEVRMLAVAAGLADPGEPADEITKVGTAFFALLRHGPELEAPRRNPLGHLLKMLAPSA</sequence>
<dbReference type="AlphaFoldDB" id="A0A5C4LV15"/>
<evidence type="ECO:0000313" key="1">
    <source>
        <dbReference type="EMBL" id="TNC22337.1"/>
    </source>
</evidence>
<accession>A0A5C4LV15</accession>
<comment type="caution">
    <text evidence="1">The sequence shown here is derived from an EMBL/GenBank/DDBJ whole genome shotgun (WGS) entry which is preliminary data.</text>
</comment>
<name>A0A5C4LV15_9PSEU</name>
<keyword evidence="2" id="KW-1185">Reference proteome</keyword>
<organism evidence="1 2">
    <name type="scientific">Amycolatopsis alkalitolerans</name>
    <dbReference type="NCBI Taxonomy" id="2547244"/>
    <lineage>
        <taxon>Bacteria</taxon>
        <taxon>Bacillati</taxon>
        <taxon>Actinomycetota</taxon>
        <taxon>Actinomycetes</taxon>
        <taxon>Pseudonocardiales</taxon>
        <taxon>Pseudonocardiaceae</taxon>
        <taxon>Amycolatopsis</taxon>
    </lineage>
</organism>
<dbReference type="OrthoDB" id="3773711at2"/>
<reference evidence="1 2" key="1">
    <citation type="submission" date="2019-06" db="EMBL/GenBank/DDBJ databases">
        <title>Amycolatopsis alkalitolerans sp. nov., isolated from Gastrodia elata Blume.</title>
        <authorList>
            <person name="Narsing Rao M.P."/>
            <person name="Li W.J."/>
        </authorList>
    </citation>
    <scope>NUCLEOTIDE SEQUENCE [LARGE SCALE GENOMIC DNA]</scope>
    <source>
        <strain evidence="1 2">SYSUP0005</strain>
    </source>
</reference>
<dbReference type="EMBL" id="VDFW01000027">
    <property type="protein sequence ID" value="TNC22337.1"/>
    <property type="molecule type" value="Genomic_DNA"/>
</dbReference>
<evidence type="ECO:0000313" key="2">
    <source>
        <dbReference type="Proteomes" id="UP000305546"/>
    </source>
</evidence>